<protein>
    <submittedName>
        <fullName evidence="2">Uncharacterized protein</fullName>
    </submittedName>
</protein>
<feature type="region of interest" description="Disordered" evidence="1">
    <location>
        <begin position="1"/>
        <end position="20"/>
    </location>
</feature>
<organism evidence="2">
    <name type="scientific">uncultured bacterium contig00001</name>
    <dbReference type="NCBI Taxonomy" id="1181493"/>
    <lineage>
        <taxon>Bacteria</taxon>
        <taxon>environmental samples</taxon>
    </lineage>
</organism>
<dbReference type="EMBL" id="JQ844228">
    <property type="protein sequence ID" value="AGS53255.1"/>
    <property type="molecule type" value="Genomic_DNA"/>
</dbReference>
<feature type="compositionally biased region" description="Basic and acidic residues" evidence="1">
    <location>
        <begin position="9"/>
        <end position="20"/>
    </location>
</feature>
<reference evidence="2" key="1">
    <citation type="submission" date="2012-03" db="EMBL/GenBank/DDBJ databases">
        <title>Functional metagenomics reveals considerable lignocellulase gene clusters in the gut microbiome of a wood-feeding higher termite.</title>
        <authorList>
            <person name="Liu N."/>
        </authorList>
    </citation>
    <scope>NUCLEOTIDE SEQUENCE</scope>
</reference>
<dbReference type="AlphaFoldDB" id="A0A806KF33"/>
<evidence type="ECO:0000313" key="2">
    <source>
        <dbReference type="EMBL" id="AGS53255.1"/>
    </source>
</evidence>
<sequence length="85" mass="9218">MLESISKASPKEKTSPAFREDASAVREKLESLKAALANFDIGAADELLKELEKTQIADLAKEISHCALISDYDGAIALIDRHFAS</sequence>
<accession>A0A806KF33</accession>
<evidence type="ECO:0000256" key="1">
    <source>
        <dbReference type="SAM" id="MobiDB-lite"/>
    </source>
</evidence>
<proteinExistence type="predicted"/>
<name>A0A806KF33_9BACT</name>